<organism evidence="2 3">
    <name type="scientific">Sphingobium chlorophenolicum L-1</name>
    <dbReference type="NCBI Taxonomy" id="690566"/>
    <lineage>
        <taxon>Bacteria</taxon>
        <taxon>Pseudomonadati</taxon>
        <taxon>Pseudomonadota</taxon>
        <taxon>Alphaproteobacteria</taxon>
        <taxon>Sphingomonadales</taxon>
        <taxon>Sphingomonadaceae</taxon>
        <taxon>Sphingobium</taxon>
    </lineage>
</organism>
<evidence type="ECO:0000313" key="2">
    <source>
        <dbReference type="EMBL" id="AEG50941.1"/>
    </source>
</evidence>
<evidence type="ECO:0000259" key="1">
    <source>
        <dbReference type="Pfam" id="PF07858"/>
    </source>
</evidence>
<feature type="domain" description="Limonene-1,2-epoxide hydrolase" evidence="1">
    <location>
        <begin position="7"/>
        <end position="121"/>
    </location>
</feature>
<dbReference type="Proteomes" id="UP000007150">
    <property type="component" value="Chromosome 2"/>
</dbReference>
<dbReference type="STRING" id="690566.Sphch_3345"/>
<gene>
    <name evidence="2" type="ORF">Sphch_3345</name>
</gene>
<dbReference type="Pfam" id="PF07858">
    <property type="entry name" value="LEH"/>
    <property type="match status" value="1"/>
</dbReference>
<reference evidence="2 3" key="1">
    <citation type="submission" date="2011-05" db="EMBL/GenBank/DDBJ databases">
        <title>Complete sequence of chromosome 2 of Sphingobium chlorophenolicum L-1.</title>
        <authorList>
            <consortium name="US DOE Joint Genome Institute"/>
            <person name="Lucas S."/>
            <person name="Han J."/>
            <person name="Lapidus A."/>
            <person name="Cheng J.-F."/>
            <person name="Goodwin L."/>
            <person name="Pitluck S."/>
            <person name="Peters L."/>
            <person name="Daligault H."/>
            <person name="Han C."/>
            <person name="Tapia R."/>
            <person name="Land M."/>
            <person name="Hauser L."/>
            <person name="Kyrpides N."/>
            <person name="Ivanova N."/>
            <person name="Pagani I."/>
            <person name="Turner P."/>
            <person name="Copley S."/>
            <person name="Woyke T."/>
        </authorList>
    </citation>
    <scope>NUCLEOTIDE SEQUENCE [LARGE SCALE GENOMIC DNA]</scope>
    <source>
        <strain evidence="2 3">L-1</strain>
    </source>
</reference>
<dbReference type="InterPro" id="IPR013100">
    <property type="entry name" value="LEH"/>
</dbReference>
<dbReference type="SUPFAM" id="SSF54427">
    <property type="entry name" value="NTF2-like"/>
    <property type="match status" value="1"/>
</dbReference>
<evidence type="ECO:0000313" key="3">
    <source>
        <dbReference type="Proteomes" id="UP000007150"/>
    </source>
</evidence>
<sequence length="133" mass="15273">MTKPLTPAETVRSFIQCFNQNRLEDALEYLAEDVFYHNIPLEPIVGREATRAFMAEFDLGNSLRAEWEILALATDGETVLTERIDKFYRAGGPREGIPLMGSFRVQDGKITVWRDYFDLTAFQNMVVLHTPRT</sequence>
<dbReference type="InterPro" id="IPR032710">
    <property type="entry name" value="NTF2-like_dom_sf"/>
</dbReference>
<dbReference type="AlphaFoldDB" id="F6F3C9"/>
<protein>
    <submittedName>
        <fullName evidence="2">Limonene-12-epoxide hydrolase</fullName>
    </submittedName>
</protein>
<dbReference type="GO" id="GO:0016787">
    <property type="term" value="F:hydrolase activity"/>
    <property type="evidence" value="ECO:0007669"/>
    <property type="project" value="UniProtKB-KW"/>
</dbReference>
<name>F6F3C9_SPHCR</name>
<dbReference type="KEGG" id="sch:Sphch_3345"/>
<dbReference type="EMBL" id="CP002799">
    <property type="protein sequence ID" value="AEG50941.1"/>
    <property type="molecule type" value="Genomic_DNA"/>
</dbReference>
<accession>F6F3C9</accession>
<dbReference type="HOGENOM" id="CLU_125946_0_0_5"/>
<dbReference type="Gene3D" id="3.10.450.50">
    <property type="match status" value="1"/>
</dbReference>
<dbReference type="RefSeq" id="WP_013849171.1">
    <property type="nucleotide sequence ID" value="NC_015594.1"/>
</dbReference>
<proteinExistence type="predicted"/>
<keyword evidence="2" id="KW-0378">Hydrolase</keyword>
<keyword evidence="3" id="KW-1185">Reference proteome</keyword>